<dbReference type="EMBL" id="CP000284">
    <property type="protein sequence ID" value="ABE48813.1"/>
    <property type="molecule type" value="Genomic_DNA"/>
</dbReference>
<keyword evidence="15" id="KW-1185">Reference proteome</keyword>
<dbReference type="PRINTS" id="PR01506">
    <property type="entry name" value="TATBPROTEIN"/>
</dbReference>
<dbReference type="GO" id="GO:0033281">
    <property type="term" value="C:TAT protein transport complex"/>
    <property type="evidence" value="ECO:0007669"/>
    <property type="project" value="UniProtKB-UniRule"/>
</dbReference>
<evidence type="ECO:0000256" key="4">
    <source>
        <dbReference type="ARBA" id="ARBA00022519"/>
    </source>
</evidence>
<evidence type="ECO:0000256" key="2">
    <source>
        <dbReference type="ARBA" id="ARBA00022448"/>
    </source>
</evidence>
<keyword evidence="9 10" id="KW-0472">Membrane</keyword>
<dbReference type="HAMAP" id="MF_00237">
    <property type="entry name" value="TatB"/>
    <property type="match status" value="1"/>
</dbReference>
<feature type="coiled-coil region" evidence="11">
    <location>
        <begin position="47"/>
        <end position="76"/>
    </location>
</feature>
<dbReference type="Gene3D" id="1.20.5.3310">
    <property type="match status" value="1"/>
</dbReference>
<dbReference type="HOGENOM" id="CLU_086034_1_1_4"/>
<comment type="function">
    <text evidence="10">Part of the twin-arginine translocation (Tat) system that transports large folded proteins containing a characteristic twin-arginine motif in their signal peptide across membranes. Together with TatC, TatB is part of a receptor directly interacting with Tat signal peptides. TatB may form an oligomeric binding site that transiently accommodates folded Tat precursor proteins before their translocation.</text>
</comment>
<dbReference type="KEGG" id="mfa:Mfla_0543"/>
<evidence type="ECO:0000256" key="9">
    <source>
        <dbReference type="ARBA" id="ARBA00023136"/>
    </source>
</evidence>
<comment type="subunit">
    <text evidence="10">The Tat system comprises two distinct complexes: a TatABC complex, containing multiple copies of TatA, TatB and TatC subunits, and a separate TatA complex, containing only TatA subunits. Substrates initially bind to the TatABC complex, which probably triggers association of the separate TatA complex to form the active translocon.</text>
</comment>
<accession>Q1H3X4</accession>
<dbReference type="GO" id="GO:0043953">
    <property type="term" value="P:protein transport by the Tat complex"/>
    <property type="evidence" value="ECO:0007669"/>
    <property type="project" value="UniProtKB-UniRule"/>
</dbReference>
<dbReference type="STRING" id="265072.Mfla_0543"/>
<keyword evidence="6 10" id="KW-0653">Protein transport</keyword>
<evidence type="ECO:0000256" key="6">
    <source>
        <dbReference type="ARBA" id="ARBA00022927"/>
    </source>
</evidence>
<keyword evidence="5 10" id="KW-0812">Transmembrane</keyword>
<evidence type="ECO:0000313" key="14">
    <source>
        <dbReference type="EMBL" id="ABE48813.1"/>
    </source>
</evidence>
<evidence type="ECO:0000256" key="11">
    <source>
        <dbReference type="SAM" id="Coils"/>
    </source>
</evidence>
<dbReference type="AlphaFoldDB" id="Q1H3X4"/>
<dbReference type="PANTHER" id="PTHR33162">
    <property type="entry name" value="SEC-INDEPENDENT PROTEIN TRANSLOCASE PROTEIN TATA, CHLOROPLASTIC"/>
    <property type="match status" value="1"/>
</dbReference>
<evidence type="ECO:0000256" key="13">
    <source>
        <dbReference type="SAM" id="Phobius"/>
    </source>
</evidence>
<evidence type="ECO:0000256" key="5">
    <source>
        <dbReference type="ARBA" id="ARBA00022692"/>
    </source>
</evidence>
<dbReference type="Pfam" id="PF02416">
    <property type="entry name" value="TatA_B_E"/>
    <property type="match status" value="1"/>
</dbReference>
<dbReference type="eggNOG" id="COG1826">
    <property type="taxonomic scope" value="Bacteria"/>
</dbReference>
<dbReference type="OrthoDB" id="9816005at2"/>
<feature type="compositionally biased region" description="Polar residues" evidence="12">
    <location>
        <begin position="94"/>
        <end position="104"/>
    </location>
</feature>
<dbReference type="InterPro" id="IPR018448">
    <property type="entry name" value="TatB"/>
</dbReference>
<feature type="region of interest" description="Disordered" evidence="12">
    <location>
        <begin position="84"/>
        <end position="104"/>
    </location>
</feature>
<proteinExistence type="inferred from homology"/>
<evidence type="ECO:0000256" key="3">
    <source>
        <dbReference type="ARBA" id="ARBA00022475"/>
    </source>
</evidence>
<dbReference type="Proteomes" id="UP000002440">
    <property type="component" value="Chromosome"/>
</dbReference>
<keyword evidence="8 10" id="KW-0811">Translocation</keyword>
<name>Q1H3X4_METFK</name>
<keyword evidence="7 10" id="KW-1133">Transmembrane helix</keyword>
<evidence type="ECO:0000256" key="1">
    <source>
        <dbReference type="ARBA" id="ARBA00004167"/>
    </source>
</evidence>
<comment type="subcellular location">
    <subcellularLocation>
        <location evidence="10">Cell inner membrane</location>
        <topology evidence="10">Single-pass membrane protein</topology>
    </subcellularLocation>
    <subcellularLocation>
        <location evidence="1">Membrane</location>
        <topology evidence="1">Single-pass membrane protein</topology>
    </subcellularLocation>
</comment>
<gene>
    <name evidence="10" type="primary">tatB</name>
    <name evidence="14" type="ordered locus">Mfla_0543</name>
</gene>
<feature type="transmembrane region" description="Helical" evidence="13">
    <location>
        <begin position="6"/>
        <end position="25"/>
    </location>
</feature>
<keyword evidence="2 10" id="KW-0813">Transport</keyword>
<evidence type="ECO:0000256" key="8">
    <source>
        <dbReference type="ARBA" id="ARBA00023010"/>
    </source>
</evidence>
<evidence type="ECO:0000256" key="10">
    <source>
        <dbReference type="HAMAP-Rule" id="MF_00237"/>
    </source>
</evidence>
<evidence type="ECO:0000256" key="7">
    <source>
        <dbReference type="ARBA" id="ARBA00022989"/>
    </source>
</evidence>
<evidence type="ECO:0000256" key="12">
    <source>
        <dbReference type="SAM" id="MobiDB-lite"/>
    </source>
</evidence>
<sequence>MFDVGFSEMLVIAVVALIVLGPDKLPKVARTCGMLYGRLQRYVSGFKQDMERELALDNMRKATAEAQQKLLALQAQLSEIHPESAGLAEVEPVSQASPEIQTEK</sequence>
<reference evidence="14 15" key="1">
    <citation type="submission" date="2006-03" db="EMBL/GenBank/DDBJ databases">
        <title>Complete sequence of Methylobacillus flagellatus KT.</title>
        <authorList>
            <consortium name="US DOE Joint Genome Institute"/>
            <person name="Copeland A."/>
            <person name="Lucas S."/>
            <person name="Lapidus A."/>
            <person name="Barry K."/>
            <person name="Detter J.C."/>
            <person name="Glavina del Rio T."/>
            <person name="Hammon N."/>
            <person name="Israni S."/>
            <person name="Dalin E."/>
            <person name="Tice H."/>
            <person name="Pitluck S."/>
            <person name="Brettin T."/>
            <person name="Bruce D."/>
            <person name="Han C."/>
            <person name="Tapia R."/>
            <person name="Saunders E."/>
            <person name="Gilna P."/>
            <person name="Schmutz J."/>
            <person name="Larimer F."/>
            <person name="Land M."/>
            <person name="Kyrpides N."/>
            <person name="Anderson I."/>
            <person name="Richardson P."/>
        </authorList>
    </citation>
    <scope>NUCLEOTIDE SEQUENCE [LARGE SCALE GENOMIC DNA]</scope>
    <source>
        <strain evidence="15">KT / ATCC 51484 / DSM 6875</strain>
    </source>
</reference>
<keyword evidence="4 10" id="KW-0997">Cell inner membrane</keyword>
<dbReference type="NCBIfam" id="TIGR01410">
    <property type="entry name" value="tatB"/>
    <property type="match status" value="1"/>
</dbReference>
<evidence type="ECO:0000313" key="15">
    <source>
        <dbReference type="Proteomes" id="UP000002440"/>
    </source>
</evidence>
<dbReference type="GO" id="GO:0008320">
    <property type="term" value="F:protein transmembrane transporter activity"/>
    <property type="evidence" value="ECO:0007669"/>
    <property type="project" value="UniProtKB-UniRule"/>
</dbReference>
<organism evidence="14 15">
    <name type="scientific">Methylobacillus flagellatus (strain ATCC 51484 / DSM 6875 / VKM B-1610 / KT)</name>
    <dbReference type="NCBI Taxonomy" id="265072"/>
    <lineage>
        <taxon>Bacteria</taxon>
        <taxon>Pseudomonadati</taxon>
        <taxon>Pseudomonadota</taxon>
        <taxon>Betaproteobacteria</taxon>
        <taxon>Nitrosomonadales</taxon>
        <taxon>Methylophilaceae</taxon>
        <taxon>Methylobacillus</taxon>
    </lineage>
</organism>
<dbReference type="PANTHER" id="PTHR33162:SF1">
    <property type="entry name" value="SEC-INDEPENDENT PROTEIN TRANSLOCASE PROTEIN TATA, CHLOROPLASTIC"/>
    <property type="match status" value="1"/>
</dbReference>
<comment type="similarity">
    <text evidence="10">Belongs to the TatB family.</text>
</comment>
<keyword evidence="3 10" id="KW-1003">Cell membrane</keyword>
<dbReference type="InterPro" id="IPR003369">
    <property type="entry name" value="TatA/B/E"/>
</dbReference>
<keyword evidence="11" id="KW-0175">Coiled coil</keyword>
<protein>
    <recommendedName>
        <fullName evidence="10">Sec-independent protein translocase protein TatB</fullName>
    </recommendedName>
</protein>